<evidence type="ECO:0000259" key="7">
    <source>
        <dbReference type="Pfam" id="PF02781"/>
    </source>
</evidence>
<keyword evidence="2" id="KW-0313">Glucose metabolism</keyword>
<keyword evidence="4 8" id="KW-0560">Oxidoreductase</keyword>
<sequence length="452" mass="48227">MASDTTLVIIGGGGDLASRLLLPALGDLIAAQEDRRVRVVGAGQSPWDDARWATAVHAAVGRELPADRFQVGPFVTADATDRDGMRAIIEAAGAGPVVLYFAVPPAVTAAACRALHPEDLPAGCILALEKPFGSDAHSAGELNAVLRGLVPEEQIFRVDHFLGRSTVLNVLGVRFANRIIEPVWSADNVAAVSIVFDETLALEGRAGYYDRAGALEDMIQSHLLQVLAVVAMEPPATLDEADFRSATAAALRATRVWGDDPVASSRRARYTAGTISGRQVPDYADEKGVDPHRETETLAEIVCAVDTARWSGVPFTLRSGKALGDAQMRIDLHFRPVRHLPRGFTGDEEGGLLRFWLGPDRMECVLNVNGEGDPFRLHRATLAAELGSGAERSYTEVLGAILDGDATLSVRGDAAVECWRIIAPVQEAWRAGAVPLQEYAAGSHGPADWPEA</sequence>
<dbReference type="AlphaFoldDB" id="A0AAJ6B5N3"/>
<dbReference type="GO" id="GO:0006006">
    <property type="term" value="P:glucose metabolic process"/>
    <property type="evidence" value="ECO:0007669"/>
    <property type="project" value="UniProtKB-KW"/>
</dbReference>
<keyword evidence="3" id="KW-0521">NADP</keyword>
<feature type="domain" description="Glucose-6-phosphate dehydrogenase C-terminal" evidence="7">
    <location>
        <begin position="173"/>
        <end position="448"/>
    </location>
</feature>
<dbReference type="PANTHER" id="PTHR23429">
    <property type="entry name" value="GLUCOSE-6-PHOSPHATE 1-DEHYDROGENASE G6PD"/>
    <property type="match status" value="1"/>
</dbReference>
<dbReference type="PIRSF" id="PIRSF000110">
    <property type="entry name" value="G6PD"/>
    <property type="match status" value="1"/>
</dbReference>
<dbReference type="PANTHER" id="PTHR23429:SF0">
    <property type="entry name" value="GLUCOSE-6-PHOSPHATE 1-DEHYDROGENASE"/>
    <property type="match status" value="1"/>
</dbReference>
<dbReference type="Pfam" id="PF00479">
    <property type="entry name" value="G6PD_N"/>
    <property type="match status" value="1"/>
</dbReference>
<keyword evidence="5" id="KW-0119">Carbohydrate metabolism</keyword>
<dbReference type="GO" id="GO:0009051">
    <property type="term" value="P:pentose-phosphate shunt, oxidative branch"/>
    <property type="evidence" value="ECO:0007669"/>
    <property type="project" value="TreeGrafter"/>
</dbReference>
<evidence type="ECO:0000313" key="8">
    <source>
        <dbReference type="EMBL" id="WEK14001.1"/>
    </source>
</evidence>
<dbReference type="EMBL" id="CP119321">
    <property type="protein sequence ID" value="WEK14001.1"/>
    <property type="molecule type" value="Genomic_DNA"/>
</dbReference>
<dbReference type="InterPro" id="IPR001282">
    <property type="entry name" value="G6P_DH"/>
</dbReference>
<dbReference type="PRINTS" id="PR00079">
    <property type="entry name" value="G6PDHDRGNASE"/>
</dbReference>
<dbReference type="Gene3D" id="3.30.360.10">
    <property type="entry name" value="Dihydrodipicolinate Reductase, domain 2"/>
    <property type="match status" value="1"/>
</dbReference>
<dbReference type="NCBIfam" id="NF009492">
    <property type="entry name" value="PRK12853.1-3"/>
    <property type="match status" value="1"/>
</dbReference>
<name>A0AAJ6B5N3_9MICO</name>
<dbReference type="GO" id="GO:0050661">
    <property type="term" value="F:NADP binding"/>
    <property type="evidence" value="ECO:0007669"/>
    <property type="project" value="InterPro"/>
</dbReference>
<dbReference type="GO" id="GO:0005829">
    <property type="term" value="C:cytosol"/>
    <property type="evidence" value="ECO:0007669"/>
    <property type="project" value="TreeGrafter"/>
</dbReference>
<evidence type="ECO:0000256" key="2">
    <source>
        <dbReference type="ARBA" id="ARBA00022526"/>
    </source>
</evidence>
<dbReference type="SUPFAM" id="SSF55347">
    <property type="entry name" value="Glyceraldehyde-3-phosphate dehydrogenase-like, C-terminal domain"/>
    <property type="match status" value="1"/>
</dbReference>
<dbReference type="InterPro" id="IPR036291">
    <property type="entry name" value="NAD(P)-bd_dom_sf"/>
</dbReference>
<dbReference type="SUPFAM" id="SSF51735">
    <property type="entry name" value="NAD(P)-binding Rossmann-fold domains"/>
    <property type="match status" value="1"/>
</dbReference>
<dbReference type="Gene3D" id="3.40.50.720">
    <property type="entry name" value="NAD(P)-binding Rossmann-like Domain"/>
    <property type="match status" value="1"/>
</dbReference>
<evidence type="ECO:0000256" key="5">
    <source>
        <dbReference type="ARBA" id="ARBA00023277"/>
    </source>
</evidence>
<evidence type="ECO:0000259" key="6">
    <source>
        <dbReference type="Pfam" id="PF00479"/>
    </source>
</evidence>
<gene>
    <name evidence="8" type="ORF">P0Y48_01965</name>
</gene>
<protein>
    <submittedName>
        <fullName evidence="8">Glucose-6-phosphate dehydrogenase</fullName>
        <ecNumber evidence="8">1.1.1.49</ecNumber>
    </submittedName>
</protein>
<dbReference type="EC" id="1.1.1.49" evidence="8"/>
<feature type="domain" description="Glucose-6-phosphate dehydrogenase NAD-binding" evidence="6">
    <location>
        <begin position="8"/>
        <end position="169"/>
    </location>
</feature>
<evidence type="ECO:0000256" key="1">
    <source>
        <dbReference type="ARBA" id="ARBA00004937"/>
    </source>
</evidence>
<comment type="pathway">
    <text evidence="1">Carbohydrate degradation; pentose phosphate pathway; D-ribulose 5-phosphate from D-glucose 6-phosphate (oxidative stage): step 1/3.</text>
</comment>
<evidence type="ECO:0000256" key="3">
    <source>
        <dbReference type="ARBA" id="ARBA00022857"/>
    </source>
</evidence>
<accession>A0AAJ6B5N3</accession>
<dbReference type="Pfam" id="PF02781">
    <property type="entry name" value="G6PD_C"/>
    <property type="match status" value="1"/>
</dbReference>
<dbReference type="InterPro" id="IPR022675">
    <property type="entry name" value="G6P_DH_C"/>
</dbReference>
<proteinExistence type="predicted"/>
<reference evidence="8" key="1">
    <citation type="submission" date="2023-03" db="EMBL/GenBank/DDBJ databases">
        <title>Andean soil-derived lignocellulolytic bacterial consortium as a source of novel taxa and putative plastic-active enzymes.</title>
        <authorList>
            <person name="Diaz-Garcia L."/>
            <person name="Chuvochina M."/>
            <person name="Feuerriegel G."/>
            <person name="Bunk B."/>
            <person name="Sproer C."/>
            <person name="Streit W.R."/>
            <person name="Rodriguez L.M."/>
            <person name="Overmann J."/>
            <person name="Jimenez D.J."/>
        </authorList>
    </citation>
    <scope>NUCLEOTIDE SEQUENCE</scope>
    <source>
        <strain evidence="8">MAG 4610</strain>
    </source>
</reference>
<dbReference type="InterPro" id="IPR022674">
    <property type="entry name" value="G6P_DH_NAD-bd"/>
</dbReference>
<dbReference type="GO" id="GO:0004345">
    <property type="term" value="F:glucose-6-phosphate dehydrogenase activity"/>
    <property type="evidence" value="ECO:0007669"/>
    <property type="project" value="UniProtKB-EC"/>
</dbReference>
<organism evidence="8 9">
    <name type="scientific">Candidatus Microbacterium phytovorans</name>
    <dbReference type="NCBI Taxonomy" id="3121374"/>
    <lineage>
        <taxon>Bacteria</taxon>
        <taxon>Bacillati</taxon>
        <taxon>Actinomycetota</taxon>
        <taxon>Actinomycetes</taxon>
        <taxon>Micrococcales</taxon>
        <taxon>Microbacteriaceae</taxon>
        <taxon>Microbacterium</taxon>
    </lineage>
</organism>
<dbReference type="Proteomes" id="UP001213972">
    <property type="component" value="Chromosome"/>
</dbReference>
<evidence type="ECO:0000313" key="9">
    <source>
        <dbReference type="Proteomes" id="UP001213972"/>
    </source>
</evidence>
<evidence type="ECO:0000256" key="4">
    <source>
        <dbReference type="ARBA" id="ARBA00023002"/>
    </source>
</evidence>